<organism evidence="3 4">
    <name type="scientific">Penicillium patulum</name>
    <name type="common">Penicillium griseofulvum</name>
    <dbReference type="NCBI Taxonomy" id="5078"/>
    <lineage>
        <taxon>Eukaryota</taxon>
        <taxon>Fungi</taxon>
        <taxon>Dikarya</taxon>
        <taxon>Ascomycota</taxon>
        <taxon>Pezizomycotina</taxon>
        <taxon>Eurotiomycetes</taxon>
        <taxon>Eurotiomycetidae</taxon>
        <taxon>Eurotiales</taxon>
        <taxon>Aspergillaceae</taxon>
        <taxon>Penicillium</taxon>
    </lineage>
</organism>
<dbReference type="RefSeq" id="XP_040651523.1">
    <property type="nucleotide sequence ID" value="XM_040787751.1"/>
</dbReference>
<dbReference type="AlphaFoldDB" id="A0A135LVI7"/>
<dbReference type="Proteomes" id="UP000070168">
    <property type="component" value="Unassembled WGS sequence"/>
</dbReference>
<evidence type="ECO:0000259" key="2">
    <source>
        <dbReference type="PROSITE" id="PS50157"/>
    </source>
</evidence>
<keyword evidence="1" id="KW-0479">Metal-binding</keyword>
<keyword evidence="4" id="KW-1185">Reference proteome</keyword>
<dbReference type="OrthoDB" id="4288160at2759"/>
<name>A0A135LVI7_PENPA</name>
<dbReference type="GeneID" id="63703051"/>
<evidence type="ECO:0000256" key="1">
    <source>
        <dbReference type="PROSITE-ProRule" id="PRU00042"/>
    </source>
</evidence>
<dbReference type="EMBL" id="LHQR01000014">
    <property type="protein sequence ID" value="KXG52988.1"/>
    <property type="molecule type" value="Genomic_DNA"/>
</dbReference>
<reference evidence="3 4" key="1">
    <citation type="journal article" date="2016" name="BMC Genomics">
        <title>Genome sequencing and secondary metabolism of the postharvest pathogen Penicillium griseofulvum.</title>
        <authorList>
            <person name="Banani H."/>
            <person name="Marcet-Houben M."/>
            <person name="Ballester A.R."/>
            <person name="Abbruscato P."/>
            <person name="Gonzalez-Candelas L."/>
            <person name="Gabaldon T."/>
            <person name="Spadaro D."/>
        </authorList>
    </citation>
    <scope>NUCLEOTIDE SEQUENCE [LARGE SCALE GENOMIC DNA]</scope>
    <source>
        <strain evidence="3 4">PG3</strain>
    </source>
</reference>
<gene>
    <name evidence="3" type="ORF">PGRI_000380</name>
</gene>
<sequence>MSTSPNPSAESTIYLPMSGSPMTGGSYWTYFGTGEPQVWANPPKMICDCGTHGAWQWPTQYAELTIAPCAFRCPYCDRFNKAGKTTHQASNLRRHIRATHIQGHPMEYGTLVVMPGGTQNQAYEMTQY</sequence>
<dbReference type="InterPro" id="IPR013087">
    <property type="entry name" value="Znf_C2H2_type"/>
</dbReference>
<dbReference type="OMA" id="RHITKTH"/>
<evidence type="ECO:0000313" key="4">
    <source>
        <dbReference type="Proteomes" id="UP000070168"/>
    </source>
</evidence>
<feature type="domain" description="C2H2-type" evidence="2">
    <location>
        <begin position="71"/>
        <end position="105"/>
    </location>
</feature>
<dbReference type="PROSITE" id="PS50157">
    <property type="entry name" value="ZINC_FINGER_C2H2_2"/>
    <property type="match status" value="1"/>
</dbReference>
<protein>
    <submittedName>
        <fullName evidence="3">Zinc finger, C2H2</fullName>
    </submittedName>
</protein>
<dbReference type="GO" id="GO:0008270">
    <property type="term" value="F:zinc ion binding"/>
    <property type="evidence" value="ECO:0007669"/>
    <property type="project" value="UniProtKB-KW"/>
</dbReference>
<comment type="caution">
    <text evidence="3">The sequence shown here is derived from an EMBL/GenBank/DDBJ whole genome shotgun (WGS) entry which is preliminary data.</text>
</comment>
<accession>A0A135LVI7</accession>
<keyword evidence="1" id="KW-0863">Zinc-finger</keyword>
<proteinExistence type="predicted"/>
<keyword evidence="1" id="KW-0862">Zinc</keyword>
<evidence type="ECO:0000313" key="3">
    <source>
        <dbReference type="EMBL" id="KXG52988.1"/>
    </source>
</evidence>